<keyword evidence="3" id="KW-1185">Reference proteome</keyword>
<sequence length="225" mass="25006">MKKKETRTQLNHRWQGYPVKSFRSLARTAREWGGREKSRMISGGGCSKQGASAPKRQSQRATRPNSGKTMDPKRSCNIVQRARLGCLGESQKALTDVLTRRCHRNGLPVYKPSHRSIGNGSRPYWTEGPSRQHTPRQAIAIVGGEELSSSACRLANPPESAAPAGQVLPIAEDLRHRSALVHQIPMHRRKCKWPHPRRCTKMRGGGLGSVFWVGKFDGVALISRS</sequence>
<feature type="region of interest" description="Disordered" evidence="1">
    <location>
        <begin position="30"/>
        <end position="75"/>
    </location>
</feature>
<feature type="compositionally biased region" description="Polar residues" evidence="1">
    <location>
        <begin position="55"/>
        <end position="68"/>
    </location>
</feature>
<dbReference type="Proteomes" id="UP001281003">
    <property type="component" value="Unassembled WGS sequence"/>
</dbReference>
<comment type="caution">
    <text evidence="2">The sequence shown here is derived from an EMBL/GenBank/DDBJ whole genome shotgun (WGS) entry which is preliminary data.</text>
</comment>
<accession>A0AAE0PHJ9</accession>
<name>A0AAE0PHJ9_SORBR</name>
<evidence type="ECO:0000313" key="3">
    <source>
        <dbReference type="Proteomes" id="UP001281003"/>
    </source>
</evidence>
<evidence type="ECO:0000313" key="2">
    <source>
        <dbReference type="EMBL" id="KAK3399630.1"/>
    </source>
</evidence>
<protein>
    <submittedName>
        <fullName evidence="2">Uncharacterized protein</fullName>
    </submittedName>
</protein>
<organism evidence="2 3">
    <name type="scientific">Sordaria brevicollis</name>
    <dbReference type="NCBI Taxonomy" id="83679"/>
    <lineage>
        <taxon>Eukaryota</taxon>
        <taxon>Fungi</taxon>
        <taxon>Dikarya</taxon>
        <taxon>Ascomycota</taxon>
        <taxon>Pezizomycotina</taxon>
        <taxon>Sordariomycetes</taxon>
        <taxon>Sordariomycetidae</taxon>
        <taxon>Sordariales</taxon>
        <taxon>Sordariaceae</taxon>
        <taxon>Sordaria</taxon>
    </lineage>
</organism>
<gene>
    <name evidence="2" type="ORF">B0T20DRAFT_166613</name>
</gene>
<evidence type="ECO:0000256" key="1">
    <source>
        <dbReference type="SAM" id="MobiDB-lite"/>
    </source>
</evidence>
<proteinExistence type="predicted"/>
<feature type="region of interest" description="Disordered" evidence="1">
    <location>
        <begin position="113"/>
        <end position="132"/>
    </location>
</feature>
<feature type="compositionally biased region" description="Basic and acidic residues" evidence="1">
    <location>
        <begin position="30"/>
        <end position="39"/>
    </location>
</feature>
<reference evidence="2" key="2">
    <citation type="submission" date="2023-07" db="EMBL/GenBank/DDBJ databases">
        <authorList>
            <consortium name="Lawrence Berkeley National Laboratory"/>
            <person name="Haridas S."/>
            <person name="Hensen N."/>
            <person name="Bonometti L."/>
            <person name="Westerberg I."/>
            <person name="Brannstrom I.O."/>
            <person name="Guillou S."/>
            <person name="Cros-Aarteil S."/>
            <person name="Calhoun S."/>
            <person name="Kuo A."/>
            <person name="Mondo S."/>
            <person name="Pangilinan J."/>
            <person name="Riley R."/>
            <person name="LaButti K."/>
            <person name="Andreopoulos B."/>
            <person name="Lipzen A."/>
            <person name="Chen C."/>
            <person name="Yanf M."/>
            <person name="Daum C."/>
            <person name="Ng V."/>
            <person name="Clum A."/>
            <person name="Steindorff A."/>
            <person name="Ohm R."/>
            <person name="Martin F."/>
            <person name="Silar P."/>
            <person name="Natvig D."/>
            <person name="Lalanne C."/>
            <person name="Gautier V."/>
            <person name="Ament-velasquez S.L."/>
            <person name="Kruys A."/>
            <person name="Hutchinson M.I."/>
            <person name="Powell A.J."/>
            <person name="Barry K."/>
            <person name="Miller A.N."/>
            <person name="Grigoriev I.V."/>
            <person name="Debuchy R."/>
            <person name="Gladieux P."/>
            <person name="Thoren M.H."/>
            <person name="Johannesson H."/>
        </authorList>
    </citation>
    <scope>NUCLEOTIDE SEQUENCE</scope>
    <source>
        <strain evidence="2">FGSC 1904</strain>
    </source>
</reference>
<dbReference type="AlphaFoldDB" id="A0AAE0PHJ9"/>
<dbReference type="EMBL" id="JAUTDP010000004">
    <property type="protein sequence ID" value="KAK3399630.1"/>
    <property type="molecule type" value="Genomic_DNA"/>
</dbReference>
<reference evidence="2" key="1">
    <citation type="journal article" date="2023" name="Mol. Phylogenet. Evol.">
        <title>Genome-scale phylogeny and comparative genomics of the fungal order Sordariales.</title>
        <authorList>
            <person name="Hensen N."/>
            <person name="Bonometti L."/>
            <person name="Westerberg I."/>
            <person name="Brannstrom I.O."/>
            <person name="Guillou S."/>
            <person name="Cros-Aarteil S."/>
            <person name="Calhoun S."/>
            <person name="Haridas S."/>
            <person name="Kuo A."/>
            <person name="Mondo S."/>
            <person name="Pangilinan J."/>
            <person name="Riley R."/>
            <person name="LaButti K."/>
            <person name="Andreopoulos B."/>
            <person name="Lipzen A."/>
            <person name="Chen C."/>
            <person name="Yan M."/>
            <person name="Daum C."/>
            <person name="Ng V."/>
            <person name="Clum A."/>
            <person name="Steindorff A."/>
            <person name="Ohm R.A."/>
            <person name="Martin F."/>
            <person name="Silar P."/>
            <person name="Natvig D.O."/>
            <person name="Lalanne C."/>
            <person name="Gautier V."/>
            <person name="Ament-Velasquez S.L."/>
            <person name="Kruys A."/>
            <person name="Hutchinson M.I."/>
            <person name="Powell A.J."/>
            <person name="Barry K."/>
            <person name="Miller A.N."/>
            <person name="Grigoriev I.V."/>
            <person name="Debuchy R."/>
            <person name="Gladieux P."/>
            <person name="Hiltunen Thoren M."/>
            <person name="Johannesson H."/>
        </authorList>
    </citation>
    <scope>NUCLEOTIDE SEQUENCE</scope>
    <source>
        <strain evidence="2">FGSC 1904</strain>
    </source>
</reference>